<feature type="domain" description="Rod shape-determining protein MreC beta-barrel core" evidence="7">
    <location>
        <begin position="123"/>
        <end position="274"/>
    </location>
</feature>
<evidence type="ECO:0000256" key="1">
    <source>
        <dbReference type="ARBA" id="ARBA00009369"/>
    </source>
</evidence>
<dbReference type="PANTHER" id="PTHR34138:SF1">
    <property type="entry name" value="CELL SHAPE-DETERMINING PROTEIN MREC"/>
    <property type="match status" value="1"/>
</dbReference>
<protein>
    <recommendedName>
        <fullName evidence="2 5">Cell shape-determining protein MreC</fullName>
    </recommendedName>
    <alternativeName>
        <fullName evidence="4 5">Cell shape protein MreC</fullName>
    </alternativeName>
</protein>
<dbReference type="RefSeq" id="WP_380772101.1">
    <property type="nucleotide sequence ID" value="NZ_JBHUEO010000004.1"/>
</dbReference>
<feature type="coiled-coil region" evidence="6">
    <location>
        <begin position="69"/>
        <end position="113"/>
    </location>
</feature>
<dbReference type="PANTHER" id="PTHR34138">
    <property type="entry name" value="CELL SHAPE-DETERMINING PROTEIN MREC"/>
    <property type="match status" value="1"/>
</dbReference>
<dbReference type="InterPro" id="IPR055342">
    <property type="entry name" value="MreC_beta-barrel_core"/>
</dbReference>
<evidence type="ECO:0000256" key="5">
    <source>
        <dbReference type="PIRNR" id="PIRNR038471"/>
    </source>
</evidence>
<sequence>MPNFFLNKRLIILLIGIIILVSLIGFSLRDKENISRPEQFVKDIVGFGQSLAAKPAHKFASFIEGIEDLQNTYTENKKLKARLEGLAQLEKEITDLKNDNQELRELLGKTENLREFTPIQATVIGRAPDRWFEKIIIDKGKKSGIQPDMAVITSKGLIGKVVSTSEMTSTIELLSSENTRNRVAAEIQGEKSVFGLIDGYDKEKDMLLMKDLPIDDVKLEKGQGVITSGLGGIFPKGLDIGKVEELELDQFGLTQTAYVKPSADFYHFEHVIVVARSMPGPEGGEE</sequence>
<reference evidence="9" key="1">
    <citation type="journal article" date="2019" name="Int. J. Syst. Evol. Microbiol.">
        <title>The Global Catalogue of Microorganisms (GCM) 10K type strain sequencing project: providing services to taxonomists for standard genome sequencing and annotation.</title>
        <authorList>
            <consortium name="The Broad Institute Genomics Platform"/>
            <consortium name="The Broad Institute Genome Sequencing Center for Infectious Disease"/>
            <person name="Wu L."/>
            <person name="Ma J."/>
        </authorList>
    </citation>
    <scope>NUCLEOTIDE SEQUENCE [LARGE SCALE GENOMIC DNA]</scope>
    <source>
        <strain evidence="9">CGMCC 1.12295</strain>
    </source>
</reference>
<comment type="caution">
    <text evidence="8">The sequence shown here is derived from an EMBL/GenBank/DDBJ whole genome shotgun (WGS) entry which is preliminary data.</text>
</comment>
<dbReference type="Gene3D" id="1.20.5.490">
    <property type="entry name" value="Single helix bin"/>
    <property type="match status" value="1"/>
</dbReference>
<organism evidence="8 9">
    <name type="scientific">Siminovitchia sediminis</name>
    <dbReference type="NCBI Taxonomy" id="1274353"/>
    <lineage>
        <taxon>Bacteria</taxon>
        <taxon>Bacillati</taxon>
        <taxon>Bacillota</taxon>
        <taxon>Bacilli</taxon>
        <taxon>Bacillales</taxon>
        <taxon>Bacillaceae</taxon>
        <taxon>Siminovitchia</taxon>
    </lineage>
</organism>
<dbReference type="NCBIfam" id="TIGR00219">
    <property type="entry name" value="mreC"/>
    <property type="match status" value="1"/>
</dbReference>
<dbReference type="PIRSF" id="PIRSF038471">
    <property type="entry name" value="MreC"/>
    <property type="match status" value="1"/>
</dbReference>
<dbReference type="EMBL" id="JBHUEO010000004">
    <property type="protein sequence ID" value="MFD1705575.1"/>
    <property type="molecule type" value="Genomic_DNA"/>
</dbReference>
<keyword evidence="9" id="KW-1185">Reference proteome</keyword>
<dbReference type="Pfam" id="PF04085">
    <property type="entry name" value="MreC"/>
    <property type="match status" value="1"/>
</dbReference>
<comment type="similarity">
    <text evidence="1 5">Belongs to the MreC family.</text>
</comment>
<evidence type="ECO:0000313" key="9">
    <source>
        <dbReference type="Proteomes" id="UP001597301"/>
    </source>
</evidence>
<evidence type="ECO:0000256" key="2">
    <source>
        <dbReference type="ARBA" id="ARBA00013855"/>
    </source>
</evidence>
<dbReference type="Gene3D" id="2.40.10.340">
    <property type="entry name" value="Rod shape-determining protein MreC, domain 1"/>
    <property type="match status" value="1"/>
</dbReference>
<evidence type="ECO:0000313" key="8">
    <source>
        <dbReference type="EMBL" id="MFD1705575.1"/>
    </source>
</evidence>
<evidence type="ECO:0000259" key="7">
    <source>
        <dbReference type="Pfam" id="PF04085"/>
    </source>
</evidence>
<keyword evidence="6" id="KW-0175">Coiled coil</keyword>
<keyword evidence="3 5" id="KW-0133">Cell shape</keyword>
<evidence type="ECO:0000256" key="4">
    <source>
        <dbReference type="ARBA" id="ARBA00032089"/>
    </source>
</evidence>
<evidence type="ECO:0000256" key="3">
    <source>
        <dbReference type="ARBA" id="ARBA00022960"/>
    </source>
</evidence>
<dbReference type="Gene3D" id="2.40.10.350">
    <property type="entry name" value="Rod shape-determining protein MreC, domain 2"/>
    <property type="match status" value="1"/>
</dbReference>
<dbReference type="InterPro" id="IPR042177">
    <property type="entry name" value="Cell/Rod_1"/>
</dbReference>
<evidence type="ECO:0000256" key="6">
    <source>
        <dbReference type="SAM" id="Coils"/>
    </source>
</evidence>
<dbReference type="InterPro" id="IPR007221">
    <property type="entry name" value="MreC"/>
</dbReference>
<comment type="function">
    <text evidence="5">Involved in formation and maintenance of cell shape.</text>
</comment>
<gene>
    <name evidence="8" type="primary">mreC</name>
    <name evidence="8" type="ORF">ACFSCZ_02270</name>
</gene>
<dbReference type="InterPro" id="IPR042175">
    <property type="entry name" value="Cell/Rod_MreC_2"/>
</dbReference>
<accession>A0ABW4KBJ5</accession>
<proteinExistence type="inferred from homology"/>
<name>A0ABW4KBJ5_9BACI</name>
<dbReference type="Proteomes" id="UP001597301">
    <property type="component" value="Unassembled WGS sequence"/>
</dbReference>